<protein>
    <submittedName>
        <fullName evidence="1">Uncharacterized protein</fullName>
    </submittedName>
</protein>
<name>A0A1I1R0Z9_9FLAO</name>
<dbReference type="EMBL" id="FOMI01000008">
    <property type="protein sequence ID" value="SFD28044.1"/>
    <property type="molecule type" value="Genomic_DNA"/>
</dbReference>
<accession>A0A1I1R0Z9</accession>
<proteinExistence type="predicted"/>
<evidence type="ECO:0000313" key="2">
    <source>
        <dbReference type="Proteomes" id="UP000199439"/>
    </source>
</evidence>
<evidence type="ECO:0000313" key="1">
    <source>
        <dbReference type="EMBL" id="SFD28044.1"/>
    </source>
</evidence>
<reference evidence="2" key="1">
    <citation type="submission" date="2016-10" db="EMBL/GenBank/DDBJ databases">
        <authorList>
            <person name="Varghese N."/>
            <person name="Submissions S."/>
        </authorList>
    </citation>
    <scope>NUCLEOTIDE SEQUENCE [LARGE SCALE GENOMIC DNA]</scope>
    <source>
        <strain evidence="2">DSM 25730</strain>
    </source>
</reference>
<gene>
    <name evidence="1" type="ORF">SAMN04487987_10862</name>
</gene>
<dbReference type="AlphaFoldDB" id="A0A1I1R0Z9"/>
<dbReference type="Proteomes" id="UP000199439">
    <property type="component" value="Unassembled WGS sequence"/>
</dbReference>
<keyword evidence="2" id="KW-1185">Reference proteome</keyword>
<sequence>MLKPLKVKLLVQSIHSTNKALKEQTYNKVIGVLHTLADTNITIEAK</sequence>
<organism evidence="1 2">
    <name type="scientific">Algibacter pectinivorans</name>
    <dbReference type="NCBI Taxonomy" id="870482"/>
    <lineage>
        <taxon>Bacteria</taxon>
        <taxon>Pseudomonadati</taxon>
        <taxon>Bacteroidota</taxon>
        <taxon>Flavobacteriia</taxon>
        <taxon>Flavobacteriales</taxon>
        <taxon>Flavobacteriaceae</taxon>
        <taxon>Algibacter</taxon>
    </lineage>
</organism>